<reference evidence="1 2" key="1">
    <citation type="submission" date="2019-07" db="EMBL/GenBank/DDBJ databases">
        <title>Whole genome shotgun sequence of Adhaeribacter aerolatus NBRC 106133.</title>
        <authorList>
            <person name="Hosoyama A."/>
            <person name="Uohara A."/>
            <person name="Ohji S."/>
            <person name="Ichikawa N."/>
        </authorList>
    </citation>
    <scope>NUCLEOTIDE SEQUENCE [LARGE SCALE GENOMIC DNA]</scope>
    <source>
        <strain evidence="1 2">NBRC 106133</strain>
    </source>
</reference>
<accession>A0A512AXQ2</accession>
<name>A0A512AXQ2_9BACT</name>
<evidence type="ECO:0000313" key="2">
    <source>
        <dbReference type="Proteomes" id="UP000321532"/>
    </source>
</evidence>
<dbReference type="Proteomes" id="UP000321532">
    <property type="component" value="Unassembled WGS sequence"/>
</dbReference>
<evidence type="ECO:0000313" key="1">
    <source>
        <dbReference type="EMBL" id="GEO04484.1"/>
    </source>
</evidence>
<dbReference type="RefSeq" id="WP_146897755.1">
    <property type="nucleotide sequence ID" value="NZ_BJYS01000015.1"/>
</dbReference>
<organism evidence="1 2">
    <name type="scientific">Adhaeribacter aerolatus</name>
    <dbReference type="NCBI Taxonomy" id="670289"/>
    <lineage>
        <taxon>Bacteria</taxon>
        <taxon>Pseudomonadati</taxon>
        <taxon>Bacteroidota</taxon>
        <taxon>Cytophagia</taxon>
        <taxon>Cytophagales</taxon>
        <taxon>Hymenobacteraceae</taxon>
        <taxon>Adhaeribacter</taxon>
    </lineage>
</organism>
<keyword evidence="2" id="KW-1185">Reference proteome</keyword>
<proteinExistence type="predicted"/>
<dbReference type="EMBL" id="BJYS01000015">
    <property type="protein sequence ID" value="GEO04484.1"/>
    <property type="molecule type" value="Genomic_DNA"/>
</dbReference>
<sequence>MPDYKLEYSEEQGKFHQDHAEKRKAQGYLTLCDSMDSQLQYDFMEAMFKKYPALEVGFRMKDEYPSFEQIQQEFRAFFPGLKN</sequence>
<protein>
    <submittedName>
        <fullName evidence="1">Uncharacterized protein</fullName>
    </submittedName>
</protein>
<gene>
    <name evidence="1" type="ORF">AAE02nite_21480</name>
</gene>
<dbReference type="AlphaFoldDB" id="A0A512AXQ2"/>
<comment type="caution">
    <text evidence="1">The sequence shown here is derived from an EMBL/GenBank/DDBJ whole genome shotgun (WGS) entry which is preliminary data.</text>
</comment>